<sequence>MDYAAINYALKNDKKDDVARLLVDLYIDNPEKFKKRMLLNLITDPTAHKFSEDLMNKLHQAFLIAGIKLIEREIDIENYIKVSNIFSALHIISQNHQSILDRLKQNSFSTYQLSEQLQMMCIYFEDQKRLFDKSKQNQKSFITGVEDHISRYEVNNVADLKVSMSDNFEALTEIIDTLFQYLYFCGGKSIEKQENYEHESIPYENPSFEEIVYLAHQKNILSLIWNKLKYRDFEYKIIKDQRDKTYIFEPPSHEDFKKERIALNRYHYRQYSNTQEIKSTNLKEYRSSVKFMDKIGNVDLTDLQNIFKVDKHNFFLANFYIKSWIKGQLKALDKVYFELQNDGVKVLDLIKGFEYMFTIATIYQKSVLNIFDENNTNHYKLLSPIIDIEHFIKHFSSLYNLDIQVAEKILDIFIFQRKLKLDVFSQPLIYVGKNKVILCPSLILQMNIVRVVEWISSRWNKEISVKGKVFEKDLRYILSFNPFLKVNNNEIKFIATDGKEVQFDFIAEFDDYLLLIEFKHVKHAFSDYDKKEILKTIDEGVEQVNRRVDVIKNDWREIRERCSFELPQIPPKEEKIIKLVCTNNIDFSSTIRDGVQIIDSSSLLKFFMSPDVKGISIASEINESQYKKLWKKDYPTVEEFKAFLNEPVAIQPYIDCYKKTYIPVPTINKSDNKIYMLDLQLIKDPYAKFNTQIESRKRKKIGRNDSCPCESGVKYKKCCLPKKNEVV</sequence>
<dbReference type="SUPFAM" id="SSF103642">
    <property type="entry name" value="Sec-C motif"/>
    <property type="match status" value="1"/>
</dbReference>
<evidence type="ECO:0000313" key="2">
    <source>
        <dbReference type="Proteomes" id="UP001596142"/>
    </source>
</evidence>
<comment type="caution">
    <text evidence="1">The sequence shown here is derived from an EMBL/GenBank/DDBJ whole genome shotgun (WGS) entry which is preliminary data.</text>
</comment>
<organism evidence="1 2">
    <name type="scientific">Thalassorhabdus alkalitolerans</name>
    <dbReference type="NCBI Taxonomy" id="2282697"/>
    <lineage>
        <taxon>Bacteria</taxon>
        <taxon>Bacillati</taxon>
        <taxon>Bacillota</taxon>
        <taxon>Bacilli</taxon>
        <taxon>Bacillales</taxon>
        <taxon>Bacillaceae</taxon>
        <taxon>Thalassorhabdus</taxon>
    </lineage>
</organism>
<dbReference type="RefSeq" id="WP_385938934.1">
    <property type="nucleotide sequence ID" value="NZ_JBHSOZ010000003.1"/>
</dbReference>
<protein>
    <submittedName>
        <fullName evidence="1">YecA family protein</fullName>
    </submittedName>
</protein>
<dbReference type="EMBL" id="JBHSOZ010000003">
    <property type="protein sequence ID" value="MFC5711957.1"/>
    <property type="molecule type" value="Genomic_DNA"/>
</dbReference>
<proteinExistence type="predicted"/>
<reference evidence="2" key="1">
    <citation type="journal article" date="2019" name="Int. J. Syst. Evol. Microbiol.">
        <title>The Global Catalogue of Microorganisms (GCM) 10K type strain sequencing project: providing services to taxonomists for standard genome sequencing and annotation.</title>
        <authorList>
            <consortium name="The Broad Institute Genomics Platform"/>
            <consortium name="The Broad Institute Genome Sequencing Center for Infectious Disease"/>
            <person name="Wu L."/>
            <person name="Ma J."/>
        </authorList>
    </citation>
    <scope>NUCLEOTIDE SEQUENCE [LARGE SCALE GENOMIC DNA]</scope>
    <source>
        <strain evidence="2">CECT 7184</strain>
    </source>
</reference>
<keyword evidence="2" id="KW-1185">Reference proteome</keyword>
<accession>A0ABW0YKE4</accession>
<dbReference type="InterPro" id="IPR004027">
    <property type="entry name" value="SEC_C_motif"/>
</dbReference>
<gene>
    <name evidence="1" type="ORF">ACFPU1_04140</name>
</gene>
<dbReference type="Pfam" id="PF02810">
    <property type="entry name" value="SEC-C"/>
    <property type="match status" value="1"/>
</dbReference>
<evidence type="ECO:0000313" key="1">
    <source>
        <dbReference type="EMBL" id="MFC5711957.1"/>
    </source>
</evidence>
<name>A0ABW0YKE4_9BACI</name>
<dbReference type="Proteomes" id="UP001596142">
    <property type="component" value="Unassembled WGS sequence"/>
</dbReference>
<dbReference type="Gene3D" id="3.10.450.50">
    <property type="match status" value="1"/>
</dbReference>